<organism evidence="2">
    <name type="scientific">marine sediment metagenome</name>
    <dbReference type="NCBI Taxonomy" id="412755"/>
    <lineage>
        <taxon>unclassified sequences</taxon>
        <taxon>metagenomes</taxon>
        <taxon>ecological metagenomes</taxon>
    </lineage>
</organism>
<dbReference type="AlphaFoldDB" id="A0A0F9DHH8"/>
<sequence>MADKTNPRINDVEWERIQELLNGHPFAPQKRHHDSGTPRKTTFELGPGMGSQGRGNSAGGLNEPGDENERNDPRTPRSWYNRDADAQVDDETKPGHGSIQPAPDGSRGDPYATQDLMIENDVFVNDRIEGADTPQTRRRRIKNNVDRLLDSEPVVPHARYNVDRRN</sequence>
<feature type="compositionally biased region" description="Gly residues" evidence="1">
    <location>
        <begin position="47"/>
        <end position="58"/>
    </location>
</feature>
<dbReference type="EMBL" id="LAZR01028923">
    <property type="protein sequence ID" value="KKL61094.1"/>
    <property type="molecule type" value="Genomic_DNA"/>
</dbReference>
<evidence type="ECO:0000256" key="1">
    <source>
        <dbReference type="SAM" id="MobiDB-lite"/>
    </source>
</evidence>
<reference evidence="2" key="1">
    <citation type="journal article" date="2015" name="Nature">
        <title>Complex archaea that bridge the gap between prokaryotes and eukaryotes.</title>
        <authorList>
            <person name="Spang A."/>
            <person name="Saw J.H."/>
            <person name="Jorgensen S.L."/>
            <person name="Zaremba-Niedzwiedzka K."/>
            <person name="Martijn J."/>
            <person name="Lind A.E."/>
            <person name="van Eijk R."/>
            <person name="Schleper C."/>
            <person name="Guy L."/>
            <person name="Ettema T.J."/>
        </authorList>
    </citation>
    <scope>NUCLEOTIDE SEQUENCE</scope>
</reference>
<evidence type="ECO:0000313" key="2">
    <source>
        <dbReference type="EMBL" id="KKL61094.1"/>
    </source>
</evidence>
<feature type="compositionally biased region" description="Basic and acidic residues" evidence="1">
    <location>
        <begin position="67"/>
        <end position="94"/>
    </location>
</feature>
<accession>A0A0F9DHH8</accession>
<feature type="region of interest" description="Disordered" evidence="1">
    <location>
        <begin position="20"/>
        <end position="114"/>
    </location>
</feature>
<proteinExistence type="predicted"/>
<protein>
    <submittedName>
        <fullName evidence="2">Uncharacterized protein</fullName>
    </submittedName>
</protein>
<name>A0A0F9DHH8_9ZZZZ</name>
<gene>
    <name evidence="2" type="ORF">LCGC14_2198730</name>
</gene>
<comment type="caution">
    <text evidence="2">The sequence shown here is derived from an EMBL/GenBank/DDBJ whole genome shotgun (WGS) entry which is preliminary data.</text>
</comment>